<keyword evidence="1" id="KW-1133">Transmembrane helix</keyword>
<evidence type="ECO:0000313" key="4">
    <source>
        <dbReference type="Proteomes" id="UP000242258"/>
    </source>
</evidence>
<dbReference type="RefSeq" id="WP_070048116.1">
    <property type="nucleotide sequence ID" value="NZ_CBCSDO010000001.1"/>
</dbReference>
<accession>A0A1E7Q343</accession>
<dbReference type="AlphaFoldDB" id="A0A1E7Q343"/>
<dbReference type="Gene3D" id="1.10.287.70">
    <property type="match status" value="1"/>
</dbReference>
<reference evidence="4" key="1">
    <citation type="submission" date="2016-09" db="EMBL/GenBank/DDBJ databases">
        <authorList>
            <person name="Wan X."/>
            <person name="Hou S."/>
        </authorList>
    </citation>
    <scope>NUCLEOTIDE SEQUENCE [LARGE SCALE GENOMIC DNA]</scope>
    <source>
        <strain evidence="4">KH87</strain>
    </source>
</reference>
<dbReference type="Proteomes" id="UP000242258">
    <property type="component" value="Unassembled WGS sequence"/>
</dbReference>
<comment type="caution">
    <text evidence="3">The sequence shown here is derived from an EMBL/GenBank/DDBJ whole genome shotgun (WGS) entry which is preliminary data.</text>
</comment>
<sequence>MFEVFVINSFVVAICVMLHYEFLHRVTAQIPKMSINHRTRIVLAVFSSLIAHAIEIWIFAIAYYYMHQTEGWGQLSGNFNGTLMDCAYFSFTVFSTLGFGDIVPSGDLRYLTGIESLTGLVLITWTASFLFLEMQRYWGDGSNTHSINNSNDSNK</sequence>
<dbReference type="SUPFAM" id="SSF81324">
    <property type="entry name" value="Voltage-gated potassium channels"/>
    <property type="match status" value="1"/>
</dbReference>
<evidence type="ECO:0000313" key="3">
    <source>
        <dbReference type="EMBL" id="OEY68549.1"/>
    </source>
</evidence>
<organism evidence="3 4">
    <name type="scientific">Rheinheimera salexigens</name>
    <dbReference type="NCBI Taxonomy" id="1628148"/>
    <lineage>
        <taxon>Bacteria</taxon>
        <taxon>Pseudomonadati</taxon>
        <taxon>Pseudomonadota</taxon>
        <taxon>Gammaproteobacteria</taxon>
        <taxon>Chromatiales</taxon>
        <taxon>Chromatiaceae</taxon>
        <taxon>Rheinheimera</taxon>
    </lineage>
</organism>
<dbReference type="InterPro" id="IPR013099">
    <property type="entry name" value="K_chnl_dom"/>
</dbReference>
<feature type="transmembrane region" description="Helical" evidence="1">
    <location>
        <begin position="86"/>
        <end position="103"/>
    </location>
</feature>
<keyword evidence="1" id="KW-0472">Membrane</keyword>
<gene>
    <name evidence="3" type="ORF">BI198_02400</name>
</gene>
<feature type="transmembrane region" description="Helical" evidence="1">
    <location>
        <begin position="110"/>
        <end position="132"/>
    </location>
</feature>
<name>A0A1E7Q343_9GAMM</name>
<evidence type="ECO:0000256" key="1">
    <source>
        <dbReference type="SAM" id="Phobius"/>
    </source>
</evidence>
<dbReference type="EMBL" id="MKEK01000001">
    <property type="protein sequence ID" value="OEY68549.1"/>
    <property type="molecule type" value="Genomic_DNA"/>
</dbReference>
<keyword evidence="4" id="KW-1185">Reference proteome</keyword>
<evidence type="ECO:0000259" key="2">
    <source>
        <dbReference type="Pfam" id="PF07885"/>
    </source>
</evidence>
<feature type="domain" description="Potassium channel" evidence="2">
    <location>
        <begin position="53"/>
        <end position="131"/>
    </location>
</feature>
<protein>
    <submittedName>
        <fullName evidence="3">Ion transporter</fullName>
    </submittedName>
</protein>
<dbReference type="Pfam" id="PF07885">
    <property type="entry name" value="Ion_trans_2"/>
    <property type="match status" value="1"/>
</dbReference>
<proteinExistence type="predicted"/>
<keyword evidence="1" id="KW-0812">Transmembrane</keyword>
<dbReference type="STRING" id="1628148.BI198_02400"/>
<feature type="transmembrane region" description="Helical" evidence="1">
    <location>
        <begin position="43"/>
        <end position="66"/>
    </location>
</feature>
<feature type="transmembrane region" description="Helical" evidence="1">
    <location>
        <begin position="6"/>
        <end position="23"/>
    </location>
</feature>